<dbReference type="EMBL" id="CATQJA010002619">
    <property type="protein sequence ID" value="CAJ0573450.1"/>
    <property type="molecule type" value="Genomic_DNA"/>
</dbReference>
<evidence type="ECO:0000313" key="4">
    <source>
        <dbReference type="EMBL" id="CAJ0573450.1"/>
    </source>
</evidence>
<dbReference type="PANTHER" id="PTHR22907">
    <property type="entry name" value="GH04558P"/>
    <property type="match status" value="1"/>
</dbReference>
<feature type="domain" description="ZP" evidence="3">
    <location>
        <begin position="1"/>
        <end position="187"/>
    </location>
</feature>
<evidence type="ECO:0000259" key="3">
    <source>
        <dbReference type="PROSITE" id="PS51034"/>
    </source>
</evidence>
<gene>
    <name evidence="4" type="ORF">MSPICULIGERA_LOCUS11808</name>
</gene>
<protein>
    <recommendedName>
        <fullName evidence="3">ZP domain-containing protein</fullName>
    </recommendedName>
</protein>
<reference evidence="4" key="1">
    <citation type="submission" date="2023-06" db="EMBL/GenBank/DDBJ databases">
        <authorList>
            <person name="Delattre M."/>
        </authorList>
    </citation>
    <scope>NUCLEOTIDE SEQUENCE</scope>
    <source>
        <strain evidence="4">AF72</strain>
    </source>
</reference>
<keyword evidence="5" id="KW-1185">Reference proteome</keyword>
<evidence type="ECO:0000256" key="2">
    <source>
        <dbReference type="SAM" id="SignalP"/>
    </source>
</evidence>
<evidence type="ECO:0000256" key="1">
    <source>
        <dbReference type="ARBA" id="ARBA00022729"/>
    </source>
</evidence>
<evidence type="ECO:0000313" key="5">
    <source>
        <dbReference type="Proteomes" id="UP001177023"/>
    </source>
</evidence>
<comment type="caution">
    <text evidence="4">The sequence shown here is derived from an EMBL/GenBank/DDBJ whole genome shotgun (WGS) entry which is preliminary data.</text>
</comment>
<dbReference type="Pfam" id="PF25301">
    <property type="entry name" value="CUT_C"/>
    <property type="match status" value="1"/>
</dbReference>
<dbReference type="Proteomes" id="UP001177023">
    <property type="component" value="Unassembled WGS sequence"/>
</dbReference>
<sequence>MLLRISLFLLFAIFLNQATARVVRRQADPDEGELHSDHVFRAEEIIDLPVGRFPDPECQYTVRHRAPDGPPAHGDVRIGDPLWHEWSCSYGPLASSMYCMIVNNCTVAENRRASYKVPILDEFGCSLFPTILPHVQYTNDLAANLPVHAFSLDIDKAAVFFECNIKLLLKLNGVCRRPSCVPIEKFREGVGAL</sequence>
<feature type="chain" id="PRO_5041440163" description="ZP domain-containing protein" evidence="2">
    <location>
        <begin position="21"/>
        <end position="193"/>
    </location>
</feature>
<organism evidence="4 5">
    <name type="scientific">Mesorhabditis spiculigera</name>
    <dbReference type="NCBI Taxonomy" id="96644"/>
    <lineage>
        <taxon>Eukaryota</taxon>
        <taxon>Metazoa</taxon>
        <taxon>Ecdysozoa</taxon>
        <taxon>Nematoda</taxon>
        <taxon>Chromadorea</taxon>
        <taxon>Rhabditida</taxon>
        <taxon>Rhabditina</taxon>
        <taxon>Rhabditomorpha</taxon>
        <taxon>Rhabditoidea</taxon>
        <taxon>Rhabditidae</taxon>
        <taxon>Mesorhabditinae</taxon>
        <taxon>Mesorhabditis</taxon>
    </lineage>
</organism>
<dbReference type="InterPro" id="IPR057475">
    <property type="entry name" value="CUT_C"/>
</dbReference>
<dbReference type="PROSITE" id="PS51034">
    <property type="entry name" value="ZP_2"/>
    <property type="match status" value="1"/>
</dbReference>
<dbReference type="InterPro" id="IPR051962">
    <property type="entry name" value="Cuticlin"/>
</dbReference>
<accession>A0AA36G5D4</accession>
<name>A0AA36G5D4_9BILA</name>
<feature type="signal peptide" evidence="2">
    <location>
        <begin position="1"/>
        <end position="20"/>
    </location>
</feature>
<dbReference type="PANTHER" id="PTHR22907:SF34">
    <property type="entry name" value="ZP DOMAIN-CONTAINING PROTEIN"/>
    <property type="match status" value="1"/>
</dbReference>
<keyword evidence="1 2" id="KW-0732">Signal</keyword>
<dbReference type="AlphaFoldDB" id="A0AA36G5D4"/>
<dbReference type="InterPro" id="IPR001507">
    <property type="entry name" value="ZP_dom"/>
</dbReference>
<feature type="non-terminal residue" evidence="4">
    <location>
        <position position="1"/>
    </location>
</feature>
<proteinExistence type="predicted"/>